<comment type="caution">
    <text evidence="22">The sequence shown here is derived from an EMBL/GenBank/DDBJ whole genome shotgun (WGS) entry which is preliminary data.</text>
</comment>
<feature type="transmembrane region" description="Helical" evidence="20">
    <location>
        <begin position="159"/>
        <end position="180"/>
    </location>
</feature>
<dbReference type="InterPro" id="IPR005467">
    <property type="entry name" value="His_kinase_dom"/>
</dbReference>
<keyword evidence="11" id="KW-0547">Nucleotide-binding</keyword>
<evidence type="ECO:0000256" key="11">
    <source>
        <dbReference type="ARBA" id="ARBA00022741"/>
    </source>
</evidence>
<dbReference type="Proteomes" id="UP000572635">
    <property type="component" value="Unassembled WGS sequence"/>
</dbReference>
<reference evidence="22 23" key="1">
    <citation type="submission" date="2020-08" db="EMBL/GenBank/DDBJ databases">
        <title>Sequencing the genomes of 1000 actinobacteria strains.</title>
        <authorList>
            <person name="Klenk H.-P."/>
        </authorList>
    </citation>
    <scope>NUCLEOTIDE SEQUENCE [LARGE SCALE GENOMIC DNA]</scope>
    <source>
        <strain evidence="22 23">DSM 44551</strain>
    </source>
</reference>
<dbReference type="GO" id="GO:0051539">
    <property type="term" value="F:4 iron, 4 sulfur cluster binding"/>
    <property type="evidence" value="ECO:0007669"/>
    <property type="project" value="UniProtKB-KW"/>
</dbReference>
<evidence type="ECO:0000313" key="23">
    <source>
        <dbReference type="Proteomes" id="UP000572635"/>
    </source>
</evidence>
<gene>
    <name evidence="22" type="ORF">HDA36_002774</name>
</gene>
<dbReference type="Pfam" id="PF02518">
    <property type="entry name" value="HATPase_c"/>
    <property type="match status" value="1"/>
</dbReference>
<organism evidence="22 23">
    <name type="scientific">Nocardiopsis composta</name>
    <dbReference type="NCBI Taxonomy" id="157465"/>
    <lineage>
        <taxon>Bacteria</taxon>
        <taxon>Bacillati</taxon>
        <taxon>Actinomycetota</taxon>
        <taxon>Actinomycetes</taxon>
        <taxon>Streptosporangiales</taxon>
        <taxon>Nocardiopsidaceae</taxon>
        <taxon>Nocardiopsis</taxon>
    </lineage>
</organism>
<evidence type="ECO:0000256" key="9">
    <source>
        <dbReference type="ARBA" id="ARBA00022679"/>
    </source>
</evidence>
<dbReference type="PANTHER" id="PTHR24421">
    <property type="entry name" value="NITRATE/NITRITE SENSOR PROTEIN NARX-RELATED"/>
    <property type="match status" value="1"/>
</dbReference>
<protein>
    <recommendedName>
        <fullName evidence="5">Oxygen sensor histidine kinase NreB</fullName>
        <ecNumber evidence="4">2.7.13.3</ecNumber>
    </recommendedName>
    <alternativeName>
        <fullName evidence="18">Nitrogen regulation protein B</fullName>
    </alternativeName>
</protein>
<dbReference type="InterPro" id="IPR003594">
    <property type="entry name" value="HATPase_dom"/>
</dbReference>
<evidence type="ECO:0000256" key="16">
    <source>
        <dbReference type="ARBA" id="ARBA00023014"/>
    </source>
</evidence>
<feature type="transmembrane region" description="Helical" evidence="20">
    <location>
        <begin position="131"/>
        <end position="147"/>
    </location>
</feature>
<evidence type="ECO:0000256" key="3">
    <source>
        <dbReference type="ARBA" id="ARBA00004496"/>
    </source>
</evidence>
<evidence type="ECO:0000256" key="10">
    <source>
        <dbReference type="ARBA" id="ARBA00022723"/>
    </source>
</evidence>
<keyword evidence="14" id="KW-0408">Iron</keyword>
<evidence type="ECO:0000256" key="7">
    <source>
        <dbReference type="ARBA" id="ARBA00022490"/>
    </source>
</evidence>
<keyword evidence="10" id="KW-0479">Metal-binding</keyword>
<evidence type="ECO:0000259" key="21">
    <source>
        <dbReference type="PROSITE" id="PS50109"/>
    </source>
</evidence>
<dbReference type="GO" id="GO:0005524">
    <property type="term" value="F:ATP binding"/>
    <property type="evidence" value="ECO:0007669"/>
    <property type="project" value="UniProtKB-KW"/>
</dbReference>
<keyword evidence="20" id="KW-0812">Transmembrane</keyword>
<feature type="transmembrane region" description="Helical" evidence="20">
    <location>
        <begin position="35"/>
        <end position="54"/>
    </location>
</feature>
<evidence type="ECO:0000256" key="4">
    <source>
        <dbReference type="ARBA" id="ARBA00012438"/>
    </source>
</evidence>
<comment type="subcellular location">
    <subcellularLocation>
        <location evidence="3">Cytoplasm</location>
    </subcellularLocation>
</comment>
<dbReference type="EMBL" id="JACHDB010000001">
    <property type="protein sequence ID" value="MBB5432690.1"/>
    <property type="molecule type" value="Genomic_DNA"/>
</dbReference>
<dbReference type="PANTHER" id="PTHR24421:SF10">
    <property type="entry name" value="NITRATE_NITRITE SENSOR PROTEIN NARQ"/>
    <property type="match status" value="1"/>
</dbReference>
<keyword evidence="20" id="KW-1133">Transmembrane helix</keyword>
<keyword evidence="23" id="KW-1185">Reference proteome</keyword>
<dbReference type="InterPro" id="IPR036890">
    <property type="entry name" value="HATPase_C_sf"/>
</dbReference>
<dbReference type="InterPro" id="IPR017205">
    <property type="entry name" value="Sig_transdc_His_kinase_ChrS"/>
</dbReference>
<dbReference type="PIRSF" id="PIRSF037434">
    <property type="entry name" value="STHK_ChrS"/>
    <property type="match status" value="1"/>
</dbReference>
<dbReference type="GO" id="GO:0046872">
    <property type="term" value="F:metal ion binding"/>
    <property type="evidence" value="ECO:0007669"/>
    <property type="project" value="UniProtKB-KW"/>
</dbReference>
<accession>A0A7W8QMS9</accession>
<evidence type="ECO:0000256" key="12">
    <source>
        <dbReference type="ARBA" id="ARBA00022777"/>
    </source>
</evidence>
<feature type="region of interest" description="Disordered" evidence="19">
    <location>
        <begin position="1"/>
        <end position="22"/>
    </location>
</feature>
<feature type="region of interest" description="Disordered" evidence="19">
    <location>
        <begin position="418"/>
        <end position="437"/>
    </location>
</feature>
<evidence type="ECO:0000256" key="2">
    <source>
        <dbReference type="ARBA" id="ARBA00001966"/>
    </source>
</evidence>
<keyword evidence="12 22" id="KW-0418">Kinase</keyword>
<dbReference type="AlphaFoldDB" id="A0A7W8QMS9"/>
<dbReference type="Gene3D" id="1.20.5.1930">
    <property type="match status" value="1"/>
</dbReference>
<feature type="transmembrane region" description="Helical" evidence="20">
    <location>
        <begin position="98"/>
        <end position="125"/>
    </location>
</feature>
<dbReference type="InterPro" id="IPR004358">
    <property type="entry name" value="Sig_transdc_His_kin-like_C"/>
</dbReference>
<dbReference type="InterPro" id="IPR011712">
    <property type="entry name" value="Sig_transdc_His_kin_sub3_dim/P"/>
</dbReference>
<sequence>MHDDVPVEDREGRLSGMAGEKRAPRPANAWSAVPLWDAYVVTVLGLMAGLALLAGEGWRAWTAAGLLAAVAAGYLAGGRRALMSEGSAPRSSLLWTAGYAALFVPAAVLVPPAASALFALAPLAYMTVPPRWAGSAVGVMLFGPALIGQALDPGPVRDLAALLLVNTAILLFSMWFGGWINRIIGQSAERAALIEELEAGREQIAALSARTGAQAERERMAREIHDTLAQGFTSVVTLAQAVESELETDPEAARRHLALLLETGRENLAEARALVAGAPAAGSAAAGALEEALRRAADRLAAETGAEAVFETRGGVPDRLSPDTQVDLLRAVQESLANVRRHAAAGAVRVVLEYGADTVGVAVQDDGRGFDPDRTAAPADGSGYGLLGLGRRAEAAGGRCTVQSSPGAGTTVVFRLPLDRTGPPGRTGTDHANGAPA</sequence>
<evidence type="ECO:0000256" key="20">
    <source>
        <dbReference type="SAM" id="Phobius"/>
    </source>
</evidence>
<name>A0A7W8QMS9_9ACTN</name>
<evidence type="ECO:0000256" key="8">
    <source>
        <dbReference type="ARBA" id="ARBA00022553"/>
    </source>
</evidence>
<keyword evidence="16" id="KW-0411">Iron-sulfur</keyword>
<dbReference type="CDD" id="cd16917">
    <property type="entry name" value="HATPase_UhpB-NarQ-NarX-like"/>
    <property type="match status" value="1"/>
</dbReference>
<evidence type="ECO:0000256" key="1">
    <source>
        <dbReference type="ARBA" id="ARBA00000085"/>
    </source>
</evidence>
<keyword evidence="6" id="KW-0004">4Fe-4S</keyword>
<dbReference type="SMART" id="SM00387">
    <property type="entry name" value="HATPase_c"/>
    <property type="match status" value="1"/>
</dbReference>
<feature type="domain" description="Histidine kinase" evidence="21">
    <location>
        <begin position="328"/>
        <end position="420"/>
    </location>
</feature>
<evidence type="ECO:0000256" key="19">
    <source>
        <dbReference type="SAM" id="MobiDB-lite"/>
    </source>
</evidence>
<evidence type="ECO:0000256" key="15">
    <source>
        <dbReference type="ARBA" id="ARBA00023012"/>
    </source>
</evidence>
<dbReference type="PROSITE" id="PS50109">
    <property type="entry name" value="HIS_KIN"/>
    <property type="match status" value="1"/>
</dbReference>
<dbReference type="EC" id="2.7.13.3" evidence="4"/>
<comment type="function">
    <text evidence="17">Member of the two-component regulatory system NreB/NreC involved in the control of dissimilatory nitrate/nitrite reduction in response to oxygen. NreB functions as a direct oxygen sensor histidine kinase which is autophosphorylated, in the absence of oxygen, probably at the conserved histidine residue, and transfers its phosphate group probably to a conserved aspartate residue of NreC. NreB/NreC activates the expression of the nitrate (narGHJI) and nitrite (nir) reductase operons, as well as the putative nitrate transporter gene narT.</text>
</comment>
<evidence type="ECO:0000256" key="17">
    <source>
        <dbReference type="ARBA" id="ARBA00024827"/>
    </source>
</evidence>
<keyword evidence="8" id="KW-0597">Phosphoprotein</keyword>
<keyword evidence="13" id="KW-0067">ATP-binding</keyword>
<feature type="transmembrane region" description="Helical" evidence="20">
    <location>
        <begin position="60"/>
        <end position="77"/>
    </location>
</feature>
<keyword evidence="15" id="KW-0902">Two-component regulatory system</keyword>
<evidence type="ECO:0000313" key="22">
    <source>
        <dbReference type="EMBL" id="MBB5432690.1"/>
    </source>
</evidence>
<dbReference type="PRINTS" id="PR00344">
    <property type="entry name" value="BCTRLSENSOR"/>
</dbReference>
<proteinExistence type="predicted"/>
<dbReference type="InterPro" id="IPR050482">
    <property type="entry name" value="Sensor_HK_TwoCompSys"/>
</dbReference>
<dbReference type="RefSeq" id="WP_312893627.1">
    <property type="nucleotide sequence ID" value="NZ_JACHDB010000001.1"/>
</dbReference>
<dbReference type="GO" id="GO:0000155">
    <property type="term" value="F:phosphorelay sensor kinase activity"/>
    <property type="evidence" value="ECO:0007669"/>
    <property type="project" value="InterPro"/>
</dbReference>
<evidence type="ECO:0000256" key="13">
    <source>
        <dbReference type="ARBA" id="ARBA00022840"/>
    </source>
</evidence>
<dbReference type="GO" id="GO:0005737">
    <property type="term" value="C:cytoplasm"/>
    <property type="evidence" value="ECO:0007669"/>
    <property type="project" value="UniProtKB-SubCell"/>
</dbReference>
<dbReference type="Pfam" id="PF07730">
    <property type="entry name" value="HisKA_3"/>
    <property type="match status" value="1"/>
</dbReference>
<evidence type="ECO:0000256" key="14">
    <source>
        <dbReference type="ARBA" id="ARBA00023004"/>
    </source>
</evidence>
<evidence type="ECO:0000256" key="5">
    <source>
        <dbReference type="ARBA" id="ARBA00017322"/>
    </source>
</evidence>
<evidence type="ECO:0000256" key="18">
    <source>
        <dbReference type="ARBA" id="ARBA00030800"/>
    </source>
</evidence>
<dbReference type="Gene3D" id="3.30.565.10">
    <property type="entry name" value="Histidine kinase-like ATPase, C-terminal domain"/>
    <property type="match status" value="1"/>
</dbReference>
<dbReference type="SUPFAM" id="SSF55874">
    <property type="entry name" value="ATPase domain of HSP90 chaperone/DNA topoisomerase II/histidine kinase"/>
    <property type="match status" value="1"/>
</dbReference>
<dbReference type="GO" id="GO:0046983">
    <property type="term" value="F:protein dimerization activity"/>
    <property type="evidence" value="ECO:0007669"/>
    <property type="project" value="InterPro"/>
</dbReference>
<comment type="cofactor">
    <cofactor evidence="2">
        <name>[4Fe-4S] cluster</name>
        <dbReference type="ChEBI" id="CHEBI:49883"/>
    </cofactor>
</comment>
<keyword evidence="7" id="KW-0963">Cytoplasm</keyword>
<keyword evidence="9" id="KW-0808">Transferase</keyword>
<dbReference type="GO" id="GO:0016020">
    <property type="term" value="C:membrane"/>
    <property type="evidence" value="ECO:0007669"/>
    <property type="project" value="InterPro"/>
</dbReference>
<comment type="catalytic activity">
    <reaction evidence="1">
        <text>ATP + protein L-histidine = ADP + protein N-phospho-L-histidine.</text>
        <dbReference type="EC" id="2.7.13.3"/>
    </reaction>
</comment>
<keyword evidence="20" id="KW-0472">Membrane</keyword>
<evidence type="ECO:0000256" key="6">
    <source>
        <dbReference type="ARBA" id="ARBA00022485"/>
    </source>
</evidence>